<feature type="domain" description="MacB-like periplasmic core" evidence="10">
    <location>
        <begin position="20"/>
        <end position="225"/>
    </location>
</feature>
<comment type="subcellular location">
    <subcellularLocation>
        <location evidence="1">Cell membrane</location>
        <topology evidence="1">Multi-pass membrane protein</topology>
    </subcellularLocation>
</comment>
<evidence type="ECO:0000256" key="1">
    <source>
        <dbReference type="ARBA" id="ARBA00004651"/>
    </source>
</evidence>
<dbReference type="STRING" id="471853.Bcav_2484"/>
<comment type="similarity">
    <text evidence="7">Belongs to the ABC-4 integral membrane protein family.</text>
</comment>
<dbReference type="eggNOG" id="COG0577">
    <property type="taxonomic scope" value="Bacteria"/>
</dbReference>
<organism evidence="11 12">
    <name type="scientific">Beutenbergia cavernae (strain ATCC BAA-8 / DSM 12333 / CCUG 43141 / JCM 11478 / NBRC 16432 / NCIMB 13614 / HKI 0122)</name>
    <dbReference type="NCBI Taxonomy" id="471853"/>
    <lineage>
        <taxon>Bacteria</taxon>
        <taxon>Bacillati</taxon>
        <taxon>Actinomycetota</taxon>
        <taxon>Actinomycetes</taxon>
        <taxon>Micrococcales</taxon>
        <taxon>Beutenbergiaceae</taxon>
        <taxon>Beutenbergia</taxon>
    </lineage>
</organism>
<dbReference type="RefSeq" id="WP_015882974.1">
    <property type="nucleotide sequence ID" value="NC_012669.1"/>
</dbReference>
<dbReference type="InterPro" id="IPR003838">
    <property type="entry name" value="ABC3_permease_C"/>
</dbReference>
<keyword evidence="12" id="KW-1185">Reference proteome</keyword>
<evidence type="ECO:0000256" key="8">
    <source>
        <dbReference type="SAM" id="Phobius"/>
    </source>
</evidence>
<evidence type="ECO:0000313" key="11">
    <source>
        <dbReference type="EMBL" id="ACQ80734.1"/>
    </source>
</evidence>
<dbReference type="Proteomes" id="UP000007962">
    <property type="component" value="Chromosome"/>
</dbReference>
<feature type="transmembrane region" description="Helical" evidence="8">
    <location>
        <begin position="334"/>
        <end position="354"/>
    </location>
</feature>
<dbReference type="PANTHER" id="PTHR43738:SF1">
    <property type="entry name" value="HEMIN TRANSPORT SYSTEM PERMEASE PROTEIN HRTB-RELATED"/>
    <property type="match status" value="1"/>
</dbReference>
<gene>
    <name evidence="11" type="ordered locus">Bcav_2484</name>
</gene>
<accession>C5BWR8</accession>
<evidence type="ECO:0000259" key="10">
    <source>
        <dbReference type="Pfam" id="PF12704"/>
    </source>
</evidence>
<evidence type="ECO:0000256" key="3">
    <source>
        <dbReference type="ARBA" id="ARBA00022475"/>
    </source>
</evidence>
<reference evidence="11 12" key="1">
    <citation type="journal article" date="2009" name="Stand. Genomic Sci.">
        <title>Complete genome sequence of Beutenbergia cavernae type strain (HKI 0122).</title>
        <authorList>
            <person name="Land M."/>
            <person name="Pukall R."/>
            <person name="Abt B."/>
            <person name="Goker M."/>
            <person name="Rohde M."/>
            <person name="Glavina Del Rio T."/>
            <person name="Tice H."/>
            <person name="Copeland A."/>
            <person name="Cheng J.F."/>
            <person name="Lucas S."/>
            <person name="Chen F."/>
            <person name="Nolan M."/>
            <person name="Bruce D."/>
            <person name="Goodwin L."/>
            <person name="Pitluck S."/>
            <person name="Ivanova N."/>
            <person name="Mavromatis K."/>
            <person name="Ovchinnikova G."/>
            <person name="Pati A."/>
            <person name="Chen A."/>
            <person name="Palaniappan K."/>
            <person name="Hauser L."/>
            <person name="Chang Y.J."/>
            <person name="Jefferies C.C."/>
            <person name="Saunders E."/>
            <person name="Brettin T."/>
            <person name="Detter J.C."/>
            <person name="Han C."/>
            <person name="Chain P."/>
            <person name="Bristow J."/>
            <person name="Eisen J.A."/>
            <person name="Markowitz V."/>
            <person name="Hugenholtz P."/>
            <person name="Kyrpides N.C."/>
            <person name="Klenk H.P."/>
            <person name="Lapidus A."/>
        </authorList>
    </citation>
    <scope>NUCLEOTIDE SEQUENCE [LARGE SCALE GENOMIC DNA]</scope>
    <source>
        <strain evidence="12">ATCC BAA-8 / DSM 12333 / NBRC 16432</strain>
    </source>
</reference>
<feature type="domain" description="ABC3 transporter permease C-terminal" evidence="9">
    <location>
        <begin position="253"/>
        <end position="361"/>
    </location>
</feature>
<keyword evidence="4 8" id="KW-0812">Transmembrane</keyword>
<evidence type="ECO:0000256" key="7">
    <source>
        <dbReference type="ARBA" id="ARBA00038076"/>
    </source>
</evidence>
<evidence type="ECO:0000259" key="9">
    <source>
        <dbReference type="Pfam" id="PF02687"/>
    </source>
</evidence>
<dbReference type="PANTHER" id="PTHR43738">
    <property type="entry name" value="ABC TRANSPORTER, MEMBRANE PROTEIN"/>
    <property type="match status" value="1"/>
</dbReference>
<dbReference type="InterPro" id="IPR025857">
    <property type="entry name" value="MacB_PCD"/>
</dbReference>
<evidence type="ECO:0000256" key="6">
    <source>
        <dbReference type="ARBA" id="ARBA00023136"/>
    </source>
</evidence>
<dbReference type="EMBL" id="CP001618">
    <property type="protein sequence ID" value="ACQ80734.1"/>
    <property type="molecule type" value="Genomic_DNA"/>
</dbReference>
<feature type="transmembrane region" description="Helical" evidence="8">
    <location>
        <begin position="250"/>
        <end position="272"/>
    </location>
</feature>
<keyword evidence="2" id="KW-0813">Transport</keyword>
<dbReference type="GO" id="GO:0005886">
    <property type="term" value="C:plasma membrane"/>
    <property type="evidence" value="ECO:0007669"/>
    <property type="project" value="UniProtKB-SubCell"/>
</dbReference>
<keyword evidence="6 8" id="KW-0472">Membrane</keyword>
<dbReference type="OrthoDB" id="5242186at2"/>
<proteinExistence type="inferred from homology"/>
<dbReference type="InterPro" id="IPR051125">
    <property type="entry name" value="ABC-4/HrtB_transporter"/>
</dbReference>
<sequence>MFVALRDLRHARGRFVLMSVVIVLITFLVGFLAALTAGLARGSTSAIADLSADHLAFATPEGADEGSAPTFTESQVDAAAWSAWGDEPGVEAADPLGVAQARATAGGTTAAVTAFGVAAGTTLMPDGVPAPDQGAVVLSEGAAEALGAAPGDAVQMGRLTLTVAPAPAVDAEYSHTPVVWVSLADWQAVGAPGAADTGDAGQVATVVALTTEDGADLAAADARIGTRTLTTPASLDAIGSFPAENTSLTMMQAFLFAISALVVGAFFTVWTIQRSGDIAVLKALGATNRYLVRDALGQAAVVLVGGVGLGTALAAGSALLAGRVMPVVVDAATTLVPALVLTVLGLAGAALAVWRITRIDPHAALAAR</sequence>
<keyword evidence="3" id="KW-1003">Cell membrane</keyword>
<dbReference type="HOGENOM" id="CLU_060907_0_0_11"/>
<keyword evidence="5 8" id="KW-1133">Transmembrane helix</keyword>
<evidence type="ECO:0000256" key="4">
    <source>
        <dbReference type="ARBA" id="ARBA00022692"/>
    </source>
</evidence>
<protein>
    <recommendedName>
        <fullName evidence="13">ABC3 transporter permease protein domain-containing protein</fullName>
    </recommendedName>
</protein>
<dbReference type="Pfam" id="PF02687">
    <property type="entry name" value="FtsX"/>
    <property type="match status" value="1"/>
</dbReference>
<evidence type="ECO:0000256" key="5">
    <source>
        <dbReference type="ARBA" id="ARBA00022989"/>
    </source>
</evidence>
<evidence type="ECO:0000256" key="2">
    <source>
        <dbReference type="ARBA" id="ARBA00022448"/>
    </source>
</evidence>
<dbReference type="AlphaFoldDB" id="C5BWR8"/>
<evidence type="ECO:0000313" key="12">
    <source>
        <dbReference type="Proteomes" id="UP000007962"/>
    </source>
</evidence>
<feature type="transmembrane region" description="Helical" evidence="8">
    <location>
        <begin position="15"/>
        <end position="40"/>
    </location>
</feature>
<name>C5BWR8_BEUC1</name>
<feature type="transmembrane region" description="Helical" evidence="8">
    <location>
        <begin position="299"/>
        <end position="322"/>
    </location>
</feature>
<evidence type="ECO:0008006" key="13">
    <source>
        <dbReference type="Google" id="ProtNLM"/>
    </source>
</evidence>
<dbReference type="Pfam" id="PF12704">
    <property type="entry name" value="MacB_PCD"/>
    <property type="match status" value="1"/>
</dbReference>
<dbReference type="KEGG" id="bcv:Bcav_2484"/>